<evidence type="ECO:0000313" key="2">
    <source>
        <dbReference type="EMBL" id="KPQ36029.1"/>
    </source>
</evidence>
<dbReference type="PATRIC" id="fig|1666911.3.peg.3781"/>
<feature type="compositionally biased region" description="Low complexity" evidence="1">
    <location>
        <begin position="230"/>
        <end position="242"/>
    </location>
</feature>
<dbReference type="Proteomes" id="UP000050465">
    <property type="component" value="Unassembled WGS sequence"/>
</dbReference>
<gene>
    <name evidence="2" type="ORF">HLUCCA11_07410</name>
</gene>
<accession>A0A0P7YZP0</accession>
<feature type="region of interest" description="Disordered" evidence="1">
    <location>
        <begin position="1"/>
        <end position="29"/>
    </location>
</feature>
<feature type="compositionally biased region" description="Low complexity" evidence="1">
    <location>
        <begin position="274"/>
        <end position="290"/>
    </location>
</feature>
<organism evidence="2 3">
    <name type="scientific">Phormidesmis priestleyi Ana</name>
    <dbReference type="NCBI Taxonomy" id="1666911"/>
    <lineage>
        <taxon>Bacteria</taxon>
        <taxon>Bacillati</taxon>
        <taxon>Cyanobacteriota</taxon>
        <taxon>Cyanophyceae</taxon>
        <taxon>Leptolyngbyales</taxon>
        <taxon>Leptolyngbyaceae</taxon>
        <taxon>Phormidesmis</taxon>
    </lineage>
</organism>
<feature type="region of interest" description="Disordered" evidence="1">
    <location>
        <begin position="147"/>
        <end position="307"/>
    </location>
</feature>
<reference evidence="2 3" key="1">
    <citation type="submission" date="2015-09" db="EMBL/GenBank/DDBJ databases">
        <title>Identification and resolution of microdiversity through metagenomic sequencing of parallel consortia.</title>
        <authorList>
            <person name="Nelson W.C."/>
            <person name="Romine M.F."/>
            <person name="Lindemann S.R."/>
        </authorList>
    </citation>
    <scope>NUCLEOTIDE SEQUENCE [LARGE SCALE GENOMIC DNA]</scope>
    <source>
        <strain evidence="2">Ana</strain>
    </source>
</reference>
<evidence type="ECO:0000313" key="3">
    <source>
        <dbReference type="Proteomes" id="UP000050465"/>
    </source>
</evidence>
<dbReference type="AlphaFoldDB" id="A0A0P7YZP0"/>
<feature type="region of interest" description="Disordered" evidence="1">
    <location>
        <begin position="57"/>
        <end position="84"/>
    </location>
</feature>
<feature type="compositionally biased region" description="Polar residues" evidence="1">
    <location>
        <begin position="291"/>
        <end position="301"/>
    </location>
</feature>
<feature type="compositionally biased region" description="Polar residues" evidence="1">
    <location>
        <begin position="211"/>
        <end position="220"/>
    </location>
</feature>
<feature type="compositionally biased region" description="Low complexity" evidence="1">
    <location>
        <begin position="147"/>
        <end position="169"/>
    </location>
</feature>
<feature type="compositionally biased region" description="Polar residues" evidence="1">
    <location>
        <begin position="172"/>
        <end position="186"/>
    </location>
</feature>
<evidence type="ECO:0000256" key="1">
    <source>
        <dbReference type="SAM" id="MobiDB-lite"/>
    </source>
</evidence>
<feature type="compositionally biased region" description="Polar residues" evidence="1">
    <location>
        <begin position="263"/>
        <end position="273"/>
    </location>
</feature>
<proteinExistence type="predicted"/>
<dbReference type="EMBL" id="LJZR01000008">
    <property type="protein sequence ID" value="KPQ36029.1"/>
    <property type="molecule type" value="Genomic_DNA"/>
</dbReference>
<name>A0A0P7YZP0_9CYAN</name>
<comment type="caution">
    <text evidence="2">The sequence shown here is derived from an EMBL/GenBank/DDBJ whole genome shotgun (WGS) entry which is preliminary data.</text>
</comment>
<protein>
    <submittedName>
        <fullName evidence="2">Uncharacterized protein</fullName>
    </submittedName>
</protein>
<sequence length="307" mass="31168">MWEWHSNPAWFNRPQASTLEPESGLTPEEQARLSEIDNVDALLEGLALPPSQLINPDGSTALNIPGATPEAAGEGTLGSRDNPFATYEEQYKFGSARSPGVASPGMASPGTASLGTASPLAVTGSTGNGAAVAGGSSFNFNNGLSSSLSPSAGGVSSSSAAGASSSVLSDALNRQQSASPANSSPRQPAAGATFPSSNRFGSTAPGGLSNRAPSSETSAESGIAAPFIRTTTEMSPPTGTTGYQAPASIDLPVFNVPPPQPSRNPYSGNNFSLPQQNFAQPAIQPAAPAPSYTQPSVVQPEQNRRLR</sequence>